<protein>
    <recommendedName>
        <fullName evidence="1">DUF4097 domain-containing protein</fullName>
    </recommendedName>
</protein>
<evidence type="ECO:0000313" key="3">
    <source>
        <dbReference type="Proteomes" id="UP000266328"/>
    </source>
</evidence>
<feature type="domain" description="DUF4097" evidence="1">
    <location>
        <begin position="102"/>
        <end position="323"/>
    </location>
</feature>
<gene>
    <name evidence="2" type="ORF">SMC7_01715</name>
</gene>
<dbReference type="Pfam" id="PF13349">
    <property type="entry name" value="DUF4097"/>
    <property type="match status" value="1"/>
</dbReference>
<evidence type="ECO:0000259" key="1">
    <source>
        <dbReference type="Pfam" id="PF13349"/>
    </source>
</evidence>
<sequence>MSQAKERLSELKDKGLITEEQYDELLAALGTVENEVPQVPQTPRLPVEPALPTAPIPPMTPTSAPQEVSRRLSVRLISEDLHVRGVQGLPAVRVVRGQSSIRTSQAGDVVEVESRLTAGEFHGFSFSLGFGSDGDPVELEVPADMPCELKTVSGDITVSNLKGEVVVRCVSGDIDAGTLTHLIAAQSTSGDVTLDKCLVDGDIVSKSGDVDIRNSTVHGMVKSYSGDVSVLNTVLNDTDVLSFSGDVRLEGVTVQSGARLKTTSGDVCAELNQHDVMVDVETRSGEASVRGPGVDVEVQRQRIPVGLATVELLVHTGSGDIEVRLT</sequence>
<dbReference type="OrthoDB" id="9810998at2"/>
<reference evidence="2 3" key="1">
    <citation type="submission" date="2018-09" db="EMBL/GenBank/DDBJ databases">
        <title>Discovery and Ecogenomic Context for Candidatus Cryosericales, a Global Caldiserica Order Active in Thawing Permafrost.</title>
        <authorList>
            <person name="Martinez M.A."/>
            <person name="Woodcroft B.J."/>
            <person name="Ignacio Espinoza J.C."/>
            <person name="Zayed A."/>
            <person name="Singleton C.M."/>
            <person name="Boyd J."/>
            <person name="Li Y.-F."/>
            <person name="Purvine S."/>
            <person name="Maughan H."/>
            <person name="Hodgkins S.B."/>
            <person name="Anderson D."/>
            <person name="Sederholm M."/>
            <person name="Temperton B."/>
            <person name="Saleska S.R."/>
            <person name="Tyson G.W."/>
            <person name="Rich V.I."/>
        </authorList>
    </citation>
    <scope>NUCLEOTIDE SEQUENCE [LARGE SCALE GENOMIC DNA]</scope>
    <source>
        <strain evidence="2 3">SMC7</strain>
    </source>
</reference>
<dbReference type="AlphaFoldDB" id="A0A398D1C3"/>
<proteinExistence type="predicted"/>
<dbReference type="EMBL" id="QXIS01000007">
    <property type="protein sequence ID" value="RIE06558.1"/>
    <property type="molecule type" value="Genomic_DNA"/>
</dbReference>
<dbReference type="RefSeq" id="WP_119088656.1">
    <property type="nucleotide sequence ID" value="NZ_QXIS01000007.1"/>
</dbReference>
<organism evidence="2 3">
    <name type="scientific">Candidatus Cryosericum terrychapinii</name>
    <dbReference type="NCBI Taxonomy" id="2290919"/>
    <lineage>
        <taxon>Bacteria</taxon>
        <taxon>Pseudomonadati</taxon>
        <taxon>Caldisericota/Cryosericota group</taxon>
        <taxon>Candidatus Cryosericota</taxon>
        <taxon>Candidatus Cryosericia</taxon>
        <taxon>Candidatus Cryosericales</taxon>
        <taxon>Candidatus Cryosericaceae</taxon>
        <taxon>Candidatus Cryosericum</taxon>
    </lineage>
</organism>
<evidence type="ECO:0000313" key="2">
    <source>
        <dbReference type="EMBL" id="RIE06558.1"/>
    </source>
</evidence>
<comment type="caution">
    <text evidence="2">The sequence shown here is derived from an EMBL/GenBank/DDBJ whole genome shotgun (WGS) entry which is preliminary data.</text>
</comment>
<accession>A0A398D1C3</accession>
<dbReference type="InterPro" id="IPR025164">
    <property type="entry name" value="Toastrack_DUF4097"/>
</dbReference>
<dbReference type="Proteomes" id="UP000266328">
    <property type="component" value="Unassembled WGS sequence"/>
</dbReference>
<name>A0A398D1C3_9BACT</name>
<keyword evidence="3" id="KW-1185">Reference proteome</keyword>